<comment type="caution">
    <text evidence="1">The sequence shown here is derived from an EMBL/GenBank/DDBJ whole genome shotgun (WGS) entry which is preliminary data.</text>
</comment>
<accession>A0AAV7QCP1</accession>
<organism evidence="1 2">
    <name type="scientific">Pleurodeles waltl</name>
    <name type="common">Iberian ribbed newt</name>
    <dbReference type="NCBI Taxonomy" id="8319"/>
    <lineage>
        <taxon>Eukaryota</taxon>
        <taxon>Metazoa</taxon>
        <taxon>Chordata</taxon>
        <taxon>Craniata</taxon>
        <taxon>Vertebrata</taxon>
        <taxon>Euteleostomi</taxon>
        <taxon>Amphibia</taxon>
        <taxon>Batrachia</taxon>
        <taxon>Caudata</taxon>
        <taxon>Salamandroidea</taxon>
        <taxon>Salamandridae</taxon>
        <taxon>Pleurodelinae</taxon>
        <taxon>Pleurodeles</taxon>
    </lineage>
</organism>
<reference evidence="1" key="1">
    <citation type="journal article" date="2022" name="bioRxiv">
        <title>Sequencing and chromosome-scale assembly of the giantPleurodeles waltlgenome.</title>
        <authorList>
            <person name="Brown T."/>
            <person name="Elewa A."/>
            <person name="Iarovenko S."/>
            <person name="Subramanian E."/>
            <person name="Araus A.J."/>
            <person name="Petzold A."/>
            <person name="Susuki M."/>
            <person name="Suzuki K.-i.T."/>
            <person name="Hayashi T."/>
            <person name="Toyoda A."/>
            <person name="Oliveira C."/>
            <person name="Osipova E."/>
            <person name="Leigh N.D."/>
            <person name="Simon A."/>
            <person name="Yun M.H."/>
        </authorList>
    </citation>
    <scope>NUCLEOTIDE SEQUENCE</scope>
    <source>
        <strain evidence="1">20211129_DDA</strain>
        <tissue evidence="1">Liver</tissue>
    </source>
</reference>
<sequence length="92" mass="9614">MVGSEMVVDAKVQEALRLLREAGRQDLVREEVIQASHPARRAAGGVATAVLACSSPRRVSAKALDVSAMCGGRVQGEVRRGGEGEPLFVGDA</sequence>
<keyword evidence="2" id="KW-1185">Reference proteome</keyword>
<proteinExistence type="predicted"/>
<name>A0AAV7QCP1_PLEWA</name>
<dbReference type="EMBL" id="JANPWB010000010">
    <property type="protein sequence ID" value="KAJ1137379.1"/>
    <property type="molecule type" value="Genomic_DNA"/>
</dbReference>
<protein>
    <submittedName>
        <fullName evidence="1">Uncharacterized protein</fullName>
    </submittedName>
</protein>
<gene>
    <name evidence="1" type="ORF">NDU88_003788</name>
</gene>
<dbReference type="AlphaFoldDB" id="A0AAV7QCP1"/>
<evidence type="ECO:0000313" key="1">
    <source>
        <dbReference type="EMBL" id="KAJ1137379.1"/>
    </source>
</evidence>
<dbReference type="Proteomes" id="UP001066276">
    <property type="component" value="Chromosome 6"/>
</dbReference>
<evidence type="ECO:0000313" key="2">
    <source>
        <dbReference type="Proteomes" id="UP001066276"/>
    </source>
</evidence>